<organism evidence="2">
    <name type="scientific">anaerobic digester metagenome</name>
    <dbReference type="NCBI Taxonomy" id="1263854"/>
    <lineage>
        <taxon>unclassified sequences</taxon>
        <taxon>metagenomes</taxon>
        <taxon>ecological metagenomes</taxon>
    </lineage>
</organism>
<evidence type="ECO:0000256" key="1">
    <source>
        <dbReference type="SAM" id="Phobius"/>
    </source>
</evidence>
<name>A0A485M287_9ZZZZ</name>
<keyword evidence="1" id="KW-1133">Transmembrane helix</keyword>
<evidence type="ECO:0008006" key="3">
    <source>
        <dbReference type="Google" id="ProtNLM"/>
    </source>
</evidence>
<gene>
    <name evidence="2" type="ORF">SCFA_540022</name>
</gene>
<protein>
    <recommendedName>
        <fullName evidence="3">Prepilin-type N-terminal cleavage/methylation domain-containing protein</fullName>
    </recommendedName>
</protein>
<dbReference type="InterPro" id="IPR012902">
    <property type="entry name" value="N_methyl_site"/>
</dbReference>
<dbReference type="EMBL" id="CAADRM010000119">
    <property type="protein sequence ID" value="VFU16393.1"/>
    <property type="molecule type" value="Genomic_DNA"/>
</dbReference>
<dbReference type="AlphaFoldDB" id="A0A485M287"/>
<proteinExistence type="predicted"/>
<evidence type="ECO:0000313" key="2">
    <source>
        <dbReference type="EMBL" id="VFU16393.1"/>
    </source>
</evidence>
<sequence length="275" mass="30411">MIQKRESLTFHKNSFTVIFESTTEPPPHEEHARLLEFWYPIVLCENYMERGLTLVELLLSITLASILILTLFSIHSLTASAYRDAMAGWYCMQSLRSAIIRLDADLKQCACLLPQDMRVACQGSALFIAGVPLTSSHSGIRVHASTPPPYYSIIRTLSGSSMTLDALDIDASGSYDYWADLGIITESGPCVISHGYSRGDAVITLKAPAPGSIGERAVPAIHYELRTDGLYRNGQLLAEAVCIFTPSLDGAEVSIVMEACYHENRERISYTYHLQ</sequence>
<accession>A0A485M287</accession>
<keyword evidence="1" id="KW-0472">Membrane</keyword>
<feature type="transmembrane region" description="Helical" evidence="1">
    <location>
        <begin position="57"/>
        <end position="77"/>
    </location>
</feature>
<dbReference type="PROSITE" id="PS00409">
    <property type="entry name" value="PROKAR_NTER_METHYL"/>
    <property type="match status" value="1"/>
</dbReference>
<reference evidence="2" key="1">
    <citation type="submission" date="2019-03" db="EMBL/GenBank/DDBJ databases">
        <authorList>
            <person name="Hao L."/>
        </authorList>
    </citation>
    <scope>NUCLEOTIDE SEQUENCE</scope>
</reference>
<keyword evidence="1" id="KW-0812">Transmembrane</keyword>
<dbReference type="Pfam" id="PF07963">
    <property type="entry name" value="N_methyl"/>
    <property type="match status" value="1"/>
</dbReference>